<dbReference type="HOGENOM" id="CLU_1600112_0_0_10"/>
<dbReference type="RefSeq" id="WP_051568012.1">
    <property type="nucleotide sequence ID" value="NZ_FOHT01000026.1"/>
</dbReference>
<keyword evidence="1" id="KW-0732">Signal</keyword>
<feature type="chain" id="PRO_5010515085" description="Lipoprotein" evidence="1">
    <location>
        <begin position="19"/>
        <end position="166"/>
    </location>
</feature>
<evidence type="ECO:0000256" key="1">
    <source>
        <dbReference type="SAM" id="SignalP"/>
    </source>
</evidence>
<evidence type="ECO:0000313" key="3">
    <source>
        <dbReference type="EMBL" id="SET87120.1"/>
    </source>
</evidence>
<dbReference type="OrthoDB" id="1118652at2"/>
<proteinExistence type="predicted"/>
<dbReference type="KEGG" id="dori:FH5T_18760"/>
<feature type="signal peptide" evidence="1">
    <location>
        <begin position="1"/>
        <end position="18"/>
    </location>
</feature>
<gene>
    <name evidence="2" type="ORF">FH5T_18760</name>
    <name evidence="3" type="ORF">SAMN05444285_12655</name>
</gene>
<dbReference type="eggNOG" id="ENOG5030EXX">
    <property type="taxonomic scope" value="Bacteria"/>
</dbReference>
<sequence length="166" mass="17959">MKKIALISLLAVILFACGQQTKKQEAKVEPEKSAVVLSVDELLQKAPELADNEVVVKGTVFHVCQHGGERCFLMGSTEDISIRVEAGEKLGAFTQEQMGSELEITGILKEVLTEADAHNPGKEHGEAEGEVEDAETAAAHEVLAENQAAAERVFFIEGLKVKEMTE</sequence>
<dbReference type="PROSITE" id="PS51257">
    <property type="entry name" value="PROKAR_LIPOPROTEIN"/>
    <property type="match status" value="1"/>
</dbReference>
<evidence type="ECO:0000313" key="2">
    <source>
        <dbReference type="EMBL" id="AHW60984.1"/>
    </source>
</evidence>
<reference evidence="2 4" key="1">
    <citation type="submission" date="2014-03" db="EMBL/GenBank/DDBJ databases">
        <title>Complete genome sequence of a deeply braunched marine Bacteroidia bacterium Draconibacterium orientale type strain FH5T.</title>
        <authorList>
            <person name="Li X."/>
            <person name="Wang X."/>
            <person name="Xie Z."/>
            <person name="Du Z."/>
            <person name="Chen G."/>
        </authorList>
    </citation>
    <scope>NUCLEOTIDE SEQUENCE [LARGE SCALE GENOMIC DNA]</scope>
    <source>
        <strain evidence="2 4">FH5</strain>
    </source>
</reference>
<dbReference type="AlphaFoldDB" id="X5DIP2"/>
<organism evidence="3 5">
    <name type="scientific">Draconibacterium orientale</name>
    <dbReference type="NCBI Taxonomy" id="1168034"/>
    <lineage>
        <taxon>Bacteria</taxon>
        <taxon>Pseudomonadati</taxon>
        <taxon>Bacteroidota</taxon>
        <taxon>Bacteroidia</taxon>
        <taxon>Marinilabiliales</taxon>
        <taxon>Prolixibacteraceae</taxon>
        <taxon>Draconibacterium</taxon>
    </lineage>
</organism>
<evidence type="ECO:0000313" key="4">
    <source>
        <dbReference type="Proteomes" id="UP000023772"/>
    </source>
</evidence>
<accession>X5DIP2</accession>
<reference evidence="3 5" key="2">
    <citation type="submission" date="2016-10" db="EMBL/GenBank/DDBJ databases">
        <authorList>
            <person name="de Groot N.N."/>
        </authorList>
    </citation>
    <scope>NUCLEOTIDE SEQUENCE [LARGE SCALE GENOMIC DNA]</scope>
    <source>
        <strain evidence="3 5">DSM 25947</strain>
    </source>
</reference>
<dbReference type="Proteomes" id="UP000181981">
    <property type="component" value="Unassembled WGS sequence"/>
</dbReference>
<protein>
    <recommendedName>
        <fullName evidence="6">Lipoprotein</fullName>
    </recommendedName>
</protein>
<dbReference type="EMBL" id="CP007451">
    <property type="protein sequence ID" value="AHW60984.1"/>
    <property type="molecule type" value="Genomic_DNA"/>
</dbReference>
<dbReference type="Proteomes" id="UP000023772">
    <property type="component" value="Chromosome"/>
</dbReference>
<evidence type="ECO:0008006" key="6">
    <source>
        <dbReference type="Google" id="ProtNLM"/>
    </source>
</evidence>
<evidence type="ECO:0000313" key="5">
    <source>
        <dbReference type="Proteomes" id="UP000181981"/>
    </source>
</evidence>
<keyword evidence="4" id="KW-1185">Reference proteome</keyword>
<dbReference type="EMBL" id="FOHT01000026">
    <property type="protein sequence ID" value="SET87120.1"/>
    <property type="molecule type" value="Genomic_DNA"/>
</dbReference>
<name>X5DIP2_9BACT</name>